<gene>
    <name evidence="2" type="ORF">DEP91_13365</name>
</gene>
<dbReference type="AlphaFoldDB" id="A0A3D0WES0"/>
<sequence>MRSAVVQIIQEAPPASWEAWTARDTQSTSDAERHDRCLNRPDSPRFQLPLGYVPDIEISSD</sequence>
<dbReference type="EMBL" id="DOYJ01000370">
    <property type="protein sequence ID" value="HCB77132.1"/>
    <property type="molecule type" value="Genomic_DNA"/>
</dbReference>
<evidence type="ECO:0000256" key="1">
    <source>
        <dbReference type="SAM" id="MobiDB-lite"/>
    </source>
</evidence>
<name>A0A3D0WES0_9SPHN</name>
<proteinExistence type="predicted"/>
<accession>A0A3D0WES0</accession>
<reference evidence="2 3" key="1">
    <citation type="journal article" date="2018" name="Nat. Biotechnol.">
        <title>A standardized bacterial taxonomy based on genome phylogeny substantially revises the tree of life.</title>
        <authorList>
            <person name="Parks D.H."/>
            <person name="Chuvochina M."/>
            <person name="Waite D.W."/>
            <person name="Rinke C."/>
            <person name="Skarshewski A."/>
            <person name="Chaumeil P.A."/>
            <person name="Hugenholtz P."/>
        </authorList>
    </citation>
    <scope>NUCLEOTIDE SEQUENCE [LARGE SCALE GENOMIC DNA]</scope>
    <source>
        <strain evidence="2">UBA9015</strain>
    </source>
</reference>
<protein>
    <submittedName>
        <fullName evidence="2">Uncharacterized protein</fullName>
    </submittedName>
</protein>
<feature type="compositionally biased region" description="Basic and acidic residues" evidence="1">
    <location>
        <begin position="30"/>
        <end position="41"/>
    </location>
</feature>
<feature type="region of interest" description="Disordered" evidence="1">
    <location>
        <begin position="17"/>
        <end position="41"/>
    </location>
</feature>
<comment type="caution">
    <text evidence="2">The sequence shown here is derived from an EMBL/GenBank/DDBJ whole genome shotgun (WGS) entry which is preliminary data.</text>
</comment>
<evidence type="ECO:0000313" key="3">
    <source>
        <dbReference type="Proteomes" id="UP000262699"/>
    </source>
</evidence>
<dbReference type="Proteomes" id="UP000262699">
    <property type="component" value="Unassembled WGS sequence"/>
</dbReference>
<evidence type="ECO:0000313" key="2">
    <source>
        <dbReference type="EMBL" id="HCB77132.1"/>
    </source>
</evidence>
<organism evidence="2 3">
    <name type="scientific">Sphingomonas bacterium</name>
    <dbReference type="NCBI Taxonomy" id="1895847"/>
    <lineage>
        <taxon>Bacteria</taxon>
        <taxon>Pseudomonadati</taxon>
        <taxon>Pseudomonadota</taxon>
        <taxon>Alphaproteobacteria</taxon>
        <taxon>Sphingomonadales</taxon>
        <taxon>Sphingomonadaceae</taxon>
        <taxon>Sphingomonas</taxon>
    </lineage>
</organism>